<evidence type="ECO:0000256" key="11">
    <source>
        <dbReference type="ARBA" id="ARBA00023015"/>
    </source>
</evidence>
<dbReference type="Pfam" id="PF08711">
    <property type="entry name" value="Med26"/>
    <property type="match status" value="1"/>
</dbReference>
<sequence>MVHEDSKIKFEEADDMNNIIDMEIDNSTASASTSKVSTRAVSPNNLPPSSSITTNSNENGNGNSGTDNGLGSTLDDLFKPSEDELAKSTSGSILVEGENALAGSISIKSPLDIIGEEDLKSRTHIKDEYDPIQPSSSSSSSVIGESSTSGKKTKKKVKIESNKPILIDDLPIAWKEANETFDNLDKCHYETKNLGLSREQDEMMICDCIYDKNDPDTDPCGPESDCINRALFIECLAGECRAGKHCHNQQFSRRQYANVEVVLTEKKGFGLRAESFIPSNTLIYEYIGEVVAEKTFRKRMQQYADEGIRHFYFMMLQKEEYIDATKKGGIGRFANHSCNPNSEVQKWVVGRRLRMGIFTKRDVVKGEEITFNYNVDRYGHDAQICYCGEPNCVGTIGGKTQTDVSLSTMNDLFLDALGITDEVEANGMKGNKKKKSRQLDEDFTPTLRPIQESEVQKVAAAMRQSMENKTMMSRLLQRIKMTEEPAVQRQLGRMHGFSLMSMVLAELADDREIVLLALESMSKWKLQIRNKIEDSNIEEPIKRLQESDDEEISKLAKQLLEYWSTLELSYKIPRVNKIAALDAEDEAGTTTIAEADSLSISTPRRPDAWENTTQIQIDVAPIRPRIPIPSFHKSRHAHAPPPPPPAVTTPQRPTLPISQSSDRLKLDAIIAMAQQNLQPTPTPTSQFGLLPSDSPAAESSRSGSIINDGGGGDNDDRRKKQKRSHYDFSEHDDADGGETEEQRKEKRLTKLVGGVVVKSMSKYKDQMEHDTFKKYAKECTTILVDKEKKGNTYLNTKHHPTLSDEKKLKMKSFTKEFTHKVLKRLKEKGKLRRPPNNTSNFKPTSNTHNNNNNISTPTPNTTILQTPKEDDNDNENDNLVNDIFGKEHGQDQDQDQDDMDMDMDIEPSPSSSSKSPFNNIKLTPTSTKEPNGIPNTGSGGGKYTVGRLDLTSLSKINGSNGNSH</sequence>
<evidence type="ECO:0000256" key="10">
    <source>
        <dbReference type="ARBA" id="ARBA00022691"/>
    </source>
</evidence>
<feature type="region of interest" description="Disordered" evidence="16">
    <location>
        <begin position="127"/>
        <end position="155"/>
    </location>
</feature>
<accession>A0AAX4K2X2</accession>
<dbReference type="EMBL" id="CP144106">
    <property type="protein sequence ID" value="WWC91926.1"/>
    <property type="molecule type" value="Genomic_DNA"/>
</dbReference>
<dbReference type="SUPFAM" id="SSF82199">
    <property type="entry name" value="SET domain"/>
    <property type="match status" value="1"/>
</dbReference>
<feature type="domain" description="SET" evidence="17">
    <location>
        <begin position="257"/>
        <end position="374"/>
    </location>
</feature>
<evidence type="ECO:0000256" key="8">
    <source>
        <dbReference type="ARBA" id="ARBA00022603"/>
    </source>
</evidence>
<dbReference type="PROSITE" id="PS51568">
    <property type="entry name" value="SAM_MT43_SET2_1"/>
    <property type="match status" value="1"/>
</dbReference>
<keyword evidence="13" id="KW-0539">Nucleus</keyword>
<dbReference type="GO" id="GO:0006355">
    <property type="term" value="P:regulation of DNA-templated transcription"/>
    <property type="evidence" value="ECO:0007669"/>
    <property type="project" value="InterPro"/>
</dbReference>
<keyword evidence="12" id="KW-0804">Transcription</keyword>
<evidence type="ECO:0000259" key="19">
    <source>
        <dbReference type="PROSITE" id="PS51215"/>
    </source>
</evidence>
<dbReference type="Gene3D" id="1.10.1740.100">
    <property type="entry name" value="Set2, Rpb1 interacting domain"/>
    <property type="match status" value="1"/>
</dbReference>
<feature type="region of interest" description="Disordered" evidence="16">
    <location>
        <begin position="677"/>
        <end position="746"/>
    </location>
</feature>
<proteinExistence type="predicted"/>
<feature type="compositionally biased region" description="Basic and acidic residues" evidence="16">
    <location>
        <begin position="714"/>
        <end position="731"/>
    </location>
</feature>
<keyword evidence="8" id="KW-0489">Methyltransferase</keyword>
<feature type="compositionally biased region" description="Low complexity" evidence="16">
    <location>
        <begin position="28"/>
        <end position="73"/>
    </location>
</feature>
<feature type="domain" description="AWS" evidence="19">
    <location>
        <begin position="201"/>
        <end position="255"/>
    </location>
</feature>
<dbReference type="PROSITE" id="PS50868">
    <property type="entry name" value="POST_SET"/>
    <property type="match status" value="1"/>
</dbReference>
<feature type="compositionally biased region" description="Low complexity" evidence="16">
    <location>
        <begin position="844"/>
        <end position="863"/>
    </location>
</feature>
<dbReference type="Proteomes" id="UP001355207">
    <property type="component" value="Chromosome 9"/>
</dbReference>
<dbReference type="AlphaFoldDB" id="A0AAX4K2X2"/>
<evidence type="ECO:0000256" key="6">
    <source>
        <dbReference type="ARBA" id="ARBA00022454"/>
    </source>
</evidence>
<dbReference type="InterPro" id="IPR013257">
    <property type="entry name" value="SRI"/>
</dbReference>
<evidence type="ECO:0000256" key="14">
    <source>
        <dbReference type="ARBA" id="ARBA00030091"/>
    </source>
</evidence>
<evidence type="ECO:0000256" key="15">
    <source>
        <dbReference type="ARBA" id="ARBA00047545"/>
    </source>
</evidence>
<dbReference type="PROSITE" id="PS50280">
    <property type="entry name" value="SET"/>
    <property type="match status" value="1"/>
</dbReference>
<evidence type="ECO:0000256" key="13">
    <source>
        <dbReference type="ARBA" id="ARBA00023242"/>
    </source>
</evidence>
<comment type="catalytic activity">
    <reaction evidence="15">
        <text>L-lysyl(36)-[histone H3] + 3 S-adenosyl-L-methionine = N(6),N(6),N(6)-trimethyl-L-lysyl(36)-[histone H3] + 3 S-adenosyl-L-homocysteine + 3 H(+)</text>
        <dbReference type="Rhea" id="RHEA:60324"/>
        <dbReference type="Rhea" id="RHEA-COMP:9785"/>
        <dbReference type="Rhea" id="RHEA-COMP:15536"/>
        <dbReference type="ChEBI" id="CHEBI:15378"/>
        <dbReference type="ChEBI" id="CHEBI:29969"/>
        <dbReference type="ChEBI" id="CHEBI:57856"/>
        <dbReference type="ChEBI" id="CHEBI:59789"/>
        <dbReference type="ChEBI" id="CHEBI:61961"/>
        <dbReference type="EC" id="2.1.1.359"/>
    </reaction>
</comment>
<keyword evidence="11" id="KW-0805">Transcription regulation</keyword>
<dbReference type="SMART" id="SM00570">
    <property type="entry name" value="AWS"/>
    <property type="match status" value="1"/>
</dbReference>
<feature type="region of interest" description="Disordered" evidence="16">
    <location>
        <begin position="620"/>
        <end position="658"/>
    </location>
</feature>
<feature type="compositionally biased region" description="Polar residues" evidence="16">
    <location>
        <begin position="917"/>
        <end position="936"/>
    </location>
</feature>
<evidence type="ECO:0000256" key="7">
    <source>
        <dbReference type="ARBA" id="ARBA00022491"/>
    </source>
</evidence>
<keyword evidence="7" id="KW-0678">Repressor</keyword>
<keyword evidence="21" id="KW-1185">Reference proteome</keyword>
<dbReference type="Pfam" id="PF08236">
    <property type="entry name" value="SRI"/>
    <property type="match status" value="1"/>
</dbReference>
<evidence type="ECO:0000256" key="5">
    <source>
        <dbReference type="ARBA" id="ARBA00018028"/>
    </source>
</evidence>
<evidence type="ECO:0000259" key="18">
    <source>
        <dbReference type="PROSITE" id="PS50868"/>
    </source>
</evidence>
<keyword evidence="6" id="KW-0158">Chromosome</keyword>
<keyword evidence="10" id="KW-0949">S-adenosyl-L-methionine</keyword>
<dbReference type="InterPro" id="IPR003616">
    <property type="entry name" value="Post-SET_dom"/>
</dbReference>
<dbReference type="InterPro" id="IPR001214">
    <property type="entry name" value="SET_dom"/>
</dbReference>
<dbReference type="GO" id="GO:0140955">
    <property type="term" value="F:histone H3K36 trimethyltransferase activity"/>
    <property type="evidence" value="ECO:0007669"/>
    <property type="project" value="UniProtKB-EC"/>
</dbReference>
<dbReference type="InterPro" id="IPR050777">
    <property type="entry name" value="SET2_Histone-Lys_MeTrsfase"/>
</dbReference>
<dbReference type="InterPro" id="IPR046341">
    <property type="entry name" value="SET_dom_sf"/>
</dbReference>
<dbReference type="GO" id="GO:0032259">
    <property type="term" value="P:methylation"/>
    <property type="evidence" value="ECO:0007669"/>
    <property type="project" value="UniProtKB-KW"/>
</dbReference>
<dbReference type="GO" id="GO:0005694">
    <property type="term" value="C:chromosome"/>
    <property type="evidence" value="ECO:0007669"/>
    <property type="project" value="UniProtKB-SubCell"/>
</dbReference>
<feature type="region of interest" description="Disordered" evidence="16">
    <location>
        <begin position="824"/>
        <end position="946"/>
    </location>
</feature>
<dbReference type="PROSITE" id="PS51215">
    <property type="entry name" value="AWS"/>
    <property type="match status" value="1"/>
</dbReference>
<dbReference type="Gene3D" id="2.170.270.10">
    <property type="entry name" value="SET domain"/>
    <property type="match status" value="1"/>
</dbReference>
<evidence type="ECO:0000256" key="1">
    <source>
        <dbReference type="ARBA" id="ARBA00003901"/>
    </source>
</evidence>
<evidence type="ECO:0000256" key="16">
    <source>
        <dbReference type="SAM" id="MobiDB-lite"/>
    </source>
</evidence>
<gene>
    <name evidence="20" type="ORF">L201_006878</name>
</gene>
<evidence type="ECO:0000313" key="20">
    <source>
        <dbReference type="EMBL" id="WWC91926.1"/>
    </source>
</evidence>
<dbReference type="SMART" id="SM00508">
    <property type="entry name" value="PostSET"/>
    <property type="match status" value="1"/>
</dbReference>
<dbReference type="Pfam" id="PF00856">
    <property type="entry name" value="SET"/>
    <property type="match status" value="1"/>
</dbReference>
<keyword evidence="9" id="KW-0808">Transferase</keyword>
<feature type="compositionally biased region" description="Acidic residues" evidence="16">
    <location>
        <begin position="892"/>
        <end position="905"/>
    </location>
</feature>
<evidence type="ECO:0000256" key="2">
    <source>
        <dbReference type="ARBA" id="ARBA00004123"/>
    </source>
</evidence>
<evidence type="ECO:0000256" key="3">
    <source>
        <dbReference type="ARBA" id="ARBA00004286"/>
    </source>
</evidence>
<protein>
    <recommendedName>
        <fullName evidence="5">Histone-lysine N-methyltransferase, H3 lysine-36 specific</fullName>
        <ecNumber evidence="4">2.1.1.359</ecNumber>
    </recommendedName>
    <alternativeName>
        <fullName evidence="14">SET domain-containing protein 2</fullName>
    </alternativeName>
</protein>
<dbReference type="SMART" id="SM00317">
    <property type="entry name" value="SET"/>
    <property type="match status" value="1"/>
</dbReference>
<comment type="function">
    <text evidence="1">Histone methyltransferase that trimethylates histone H3 'Lys-36' forming H3K36me3. Involved in transcription elongation as well as in transcription repression.</text>
</comment>
<reference evidence="20 21" key="1">
    <citation type="submission" date="2024-01" db="EMBL/GenBank/DDBJ databases">
        <title>Comparative genomics of Cryptococcus and Kwoniella reveals pathogenesis evolution and contrasting modes of karyotype evolution via chromosome fusion or intercentromeric recombination.</title>
        <authorList>
            <person name="Coelho M.A."/>
            <person name="David-Palma M."/>
            <person name="Shea T."/>
            <person name="Bowers K."/>
            <person name="McGinley-Smith S."/>
            <person name="Mohammad A.W."/>
            <person name="Gnirke A."/>
            <person name="Yurkov A.M."/>
            <person name="Nowrousian M."/>
            <person name="Sun S."/>
            <person name="Cuomo C.A."/>
            <person name="Heitman J."/>
        </authorList>
    </citation>
    <scope>NUCLEOTIDE SEQUENCE [LARGE SCALE GENOMIC DNA]</scope>
    <source>
        <strain evidence="20 21">CBS 6074</strain>
    </source>
</reference>
<dbReference type="InterPro" id="IPR044437">
    <property type="entry name" value="SETD2/Set2_SET"/>
</dbReference>
<feature type="compositionally biased region" description="Polar residues" evidence="16">
    <location>
        <begin position="677"/>
        <end position="687"/>
    </location>
</feature>
<dbReference type="GeneID" id="91097547"/>
<feature type="domain" description="Post-SET" evidence="18">
    <location>
        <begin position="381"/>
        <end position="397"/>
    </location>
</feature>
<dbReference type="InterPro" id="IPR017923">
    <property type="entry name" value="TFIIS_N"/>
</dbReference>
<dbReference type="RefSeq" id="XP_066078688.1">
    <property type="nucleotide sequence ID" value="XM_066222591.1"/>
</dbReference>
<dbReference type="CDD" id="cd19172">
    <property type="entry name" value="SET_SETD2"/>
    <property type="match status" value="1"/>
</dbReference>
<evidence type="ECO:0000256" key="9">
    <source>
        <dbReference type="ARBA" id="ARBA00022679"/>
    </source>
</evidence>
<dbReference type="Pfam" id="PF17907">
    <property type="entry name" value="AWS"/>
    <property type="match status" value="1"/>
</dbReference>
<evidence type="ECO:0000256" key="4">
    <source>
        <dbReference type="ARBA" id="ARBA00012178"/>
    </source>
</evidence>
<feature type="region of interest" description="Disordered" evidence="16">
    <location>
        <begin position="28"/>
        <end position="77"/>
    </location>
</feature>
<dbReference type="FunFam" id="2.170.270.10:FF:000062">
    <property type="entry name" value="Histone-lysine N-methyltransferase, H3 lysine-36 specific"/>
    <property type="match status" value="1"/>
</dbReference>
<evidence type="ECO:0000259" key="17">
    <source>
        <dbReference type="PROSITE" id="PS50280"/>
    </source>
</evidence>
<evidence type="ECO:0000256" key="12">
    <source>
        <dbReference type="ARBA" id="ARBA00023163"/>
    </source>
</evidence>
<feature type="compositionally biased region" description="Low complexity" evidence="16">
    <location>
        <begin position="135"/>
        <end position="150"/>
    </location>
</feature>
<comment type="subcellular location">
    <subcellularLocation>
        <location evidence="3">Chromosome</location>
    </subcellularLocation>
    <subcellularLocation>
        <location evidence="2">Nucleus</location>
    </subcellularLocation>
</comment>
<dbReference type="InterPro" id="IPR025788">
    <property type="entry name" value="Set2_fungi"/>
</dbReference>
<dbReference type="GO" id="GO:0005634">
    <property type="term" value="C:nucleus"/>
    <property type="evidence" value="ECO:0007669"/>
    <property type="project" value="UniProtKB-SubCell"/>
</dbReference>
<name>A0AAX4K2X2_9TREE</name>
<feature type="compositionally biased region" description="Low complexity" evidence="16">
    <location>
        <begin position="907"/>
        <end position="916"/>
    </location>
</feature>
<dbReference type="InterPro" id="IPR006560">
    <property type="entry name" value="AWS_dom"/>
</dbReference>
<dbReference type="InterPro" id="IPR038190">
    <property type="entry name" value="SRI_sf"/>
</dbReference>
<evidence type="ECO:0000313" key="21">
    <source>
        <dbReference type="Proteomes" id="UP001355207"/>
    </source>
</evidence>
<dbReference type="EC" id="2.1.1.359" evidence="4"/>
<feature type="compositionally biased region" description="Basic residues" evidence="16">
    <location>
        <begin position="824"/>
        <end position="833"/>
    </location>
</feature>
<dbReference type="PANTHER" id="PTHR22884">
    <property type="entry name" value="SET DOMAIN PROTEINS"/>
    <property type="match status" value="1"/>
</dbReference>
<organism evidence="20 21">
    <name type="scientific">Kwoniella dendrophila CBS 6074</name>
    <dbReference type="NCBI Taxonomy" id="1295534"/>
    <lineage>
        <taxon>Eukaryota</taxon>
        <taxon>Fungi</taxon>
        <taxon>Dikarya</taxon>
        <taxon>Basidiomycota</taxon>
        <taxon>Agaricomycotina</taxon>
        <taxon>Tremellomycetes</taxon>
        <taxon>Tremellales</taxon>
        <taxon>Cryptococcaceae</taxon>
        <taxon>Kwoniella</taxon>
    </lineage>
</organism>